<organism evidence="1 2">
    <name type="scientific">Arachis hypogaea</name>
    <name type="common">Peanut</name>
    <dbReference type="NCBI Taxonomy" id="3818"/>
    <lineage>
        <taxon>Eukaryota</taxon>
        <taxon>Viridiplantae</taxon>
        <taxon>Streptophyta</taxon>
        <taxon>Embryophyta</taxon>
        <taxon>Tracheophyta</taxon>
        <taxon>Spermatophyta</taxon>
        <taxon>Magnoliopsida</taxon>
        <taxon>eudicotyledons</taxon>
        <taxon>Gunneridae</taxon>
        <taxon>Pentapetalae</taxon>
        <taxon>rosids</taxon>
        <taxon>fabids</taxon>
        <taxon>Fabales</taxon>
        <taxon>Fabaceae</taxon>
        <taxon>Papilionoideae</taxon>
        <taxon>50 kb inversion clade</taxon>
        <taxon>dalbergioids sensu lato</taxon>
        <taxon>Dalbergieae</taxon>
        <taxon>Pterocarpus clade</taxon>
        <taxon>Arachis</taxon>
    </lineage>
</organism>
<comment type="caution">
    <text evidence="1">The sequence shown here is derived from an EMBL/GenBank/DDBJ whole genome shotgun (WGS) entry which is preliminary data.</text>
</comment>
<protein>
    <recommendedName>
        <fullName evidence="3">Oxo-4-hydroxy-4-carboxy-5-ureidoimidazoline decarboxylase domain-containing protein</fullName>
    </recommendedName>
</protein>
<dbReference type="SUPFAM" id="SSF158694">
    <property type="entry name" value="UraD-Like"/>
    <property type="match status" value="1"/>
</dbReference>
<accession>A0A445CJ52</accession>
<dbReference type="STRING" id="3818.A0A445CJ52"/>
<evidence type="ECO:0000313" key="1">
    <source>
        <dbReference type="EMBL" id="RYR50937.1"/>
    </source>
</evidence>
<dbReference type="EMBL" id="SDMP01000006">
    <property type="protein sequence ID" value="RYR50937.1"/>
    <property type="molecule type" value="Genomic_DNA"/>
</dbReference>
<name>A0A445CJ52_ARAHY</name>
<dbReference type="Gene3D" id="1.10.3330.10">
    <property type="entry name" value="Oxo-4-hydroxy-4-carboxy-5-ureidoimidazoline decarboxylase"/>
    <property type="match status" value="1"/>
</dbReference>
<reference evidence="1 2" key="1">
    <citation type="submission" date="2019-01" db="EMBL/GenBank/DDBJ databases">
        <title>Sequencing of cultivated peanut Arachis hypogaea provides insights into genome evolution and oil improvement.</title>
        <authorList>
            <person name="Chen X."/>
        </authorList>
    </citation>
    <scope>NUCLEOTIDE SEQUENCE [LARGE SCALE GENOMIC DNA]</scope>
    <source>
        <strain evidence="2">cv. Fuhuasheng</strain>
        <tissue evidence="1">Leaves</tissue>
    </source>
</reference>
<sequence length="178" mass="20474">MAMASPFSSLEHVITVTRDIWFCKLNVRFWLKAISRRSCSNDYLQMANKAAMQELHEWGSMYEKKFGYTFVTCAAVSSEYSSKIINDTLDGSDTDSEDDLDAISSGGIDISRHVELSKVPEEDNEVLYTQQREDETLYTQQREDDVYAAKRSFNLNKKPWFGDDLSDLLSRESCRFVT</sequence>
<dbReference type="Proteomes" id="UP000289738">
    <property type="component" value="Chromosome A06"/>
</dbReference>
<dbReference type="InterPro" id="IPR036778">
    <property type="entry name" value="OHCU_decarboxylase_sf"/>
</dbReference>
<keyword evidence="2" id="KW-1185">Reference proteome</keyword>
<proteinExistence type="predicted"/>
<gene>
    <name evidence="1" type="ORF">Ahy_A06g025980</name>
</gene>
<dbReference type="AlphaFoldDB" id="A0A445CJ52"/>
<evidence type="ECO:0008006" key="3">
    <source>
        <dbReference type="Google" id="ProtNLM"/>
    </source>
</evidence>
<evidence type="ECO:0000313" key="2">
    <source>
        <dbReference type="Proteomes" id="UP000289738"/>
    </source>
</evidence>